<dbReference type="AlphaFoldDB" id="A0A5C6E394"/>
<proteinExistence type="predicted"/>
<comment type="caution">
    <text evidence="2">The sequence shown here is derived from an EMBL/GenBank/DDBJ whole genome shotgun (WGS) entry which is preliminary data.</text>
</comment>
<dbReference type="Pfam" id="PF02492">
    <property type="entry name" value="cobW"/>
    <property type="match status" value="1"/>
</dbReference>
<gene>
    <name evidence="2" type="ORF">Poly41_07340</name>
</gene>
<organism evidence="2 3">
    <name type="scientific">Novipirellula artificiosorum</name>
    <dbReference type="NCBI Taxonomy" id="2528016"/>
    <lineage>
        <taxon>Bacteria</taxon>
        <taxon>Pseudomonadati</taxon>
        <taxon>Planctomycetota</taxon>
        <taxon>Planctomycetia</taxon>
        <taxon>Pirellulales</taxon>
        <taxon>Pirellulaceae</taxon>
        <taxon>Novipirellula</taxon>
    </lineage>
</organism>
<evidence type="ECO:0000313" key="2">
    <source>
        <dbReference type="EMBL" id="TWU42437.1"/>
    </source>
</evidence>
<evidence type="ECO:0000313" key="3">
    <source>
        <dbReference type="Proteomes" id="UP000319143"/>
    </source>
</evidence>
<dbReference type="Proteomes" id="UP000319143">
    <property type="component" value="Unassembled WGS sequence"/>
</dbReference>
<accession>A0A5C6E394</accession>
<keyword evidence="3" id="KW-1185">Reference proteome</keyword>
<dbReference type="PANTHER" id="PTHR13748:SF62">
    <property type="entry name" value="COBW DOMAIN-CONTAINING PROTEIN"/>
    <property type="match status" value="1"/>
</dbReference>
<reference evidence="2 3" key="1">
    <citation type="submission" date="2019-02" db="EMBL/GenBank/DDBJ databases">
        <title>Deep-cultivation of Planctomycetes and their phenomic and genomic characterization uncovers novel biology.</title>
        <authorList>
            <person name="Wiegand S."/>
            <person name="Jogler M."/>
            <person name="Boedeker C."/>
            <person name="Pinto D."/>
            <person name="Vollmers J."/>
            <person name="Rivas-Marin E."/>
            <person name="Kohn T."/>
            <person name="Peeters S.H."/>
            <person name="Heuer A."/>
            <person name="Rast P."/>
            <person name="Oberbeckmann S."/>
            <person name="Bunk B."/>
            <person name="Jeske O."/>
            <person name="Meyerdierks A."/>
            <person name="Storesund J.E."/>
            <person name="Kallscheuer N."/>
            <person name="Luecker S."/>
            <person name="Lage O.M."/>
            <person name="Pohl T."/>
            <person name="Merkel B.J."/>
            <person name="Hornburger P."/>
            <person name="Mueller R.-W."/>
            <person name="Bruemmer F."/>
            <person name="Labrenz M."/>
            <person name="Spormann A.M."/>
            <person name="Op Den Camp H."/>
            <person name="Overmann J."/>
            <person name="Amann R."/>
            <person name="Jetten M.S.M."/>
            <person name="Mascher T."/>
            <person name="Medema M.H."/>
            <person name="Devos D.P."/>
            <person name="Kaster A.-K."/>
            <person name="Ovreas L."/>
            <person name="Rohde M."/>
            <person name="Galperin M.Y."/>
            <person name="Jogler C."/>
        </authorList>
    </citation>
    <scope>NUCLEOTIDE SEQUENCE [LARGE SCALE GENOMIC DNA]</scope>
    <source>
        <strain evidence="2 3">Poly41</strain>
    </source>
</reference>
<dbReference type="InterPro" id="IPR027417">
    <property type="entry name" value="P-loop_NTPase"/>
</dbReference>
<protein>
    <submittedName>
        <fullName evidence="2">Putative GTP-binding protein YjiA</fullName>
    </submittedName>
</protein>
<dbReference type="GO" id="GO:0005737">
    <property type="term" value="C:cytoplasm"/>
    <property type="evidence" value="ECO:0007669"/>
    <property type="project" value="TreeGrafter"/>
</dbReference>
<feature type="domain" description="CobW/HypB/UreG nucleotide-binding" evidence="1">
    <location>
        <begin position="17"/>
        <end position="204"/>
    </location>
</feature>
<dbReference type="SUPFAM" id="SSF52540">
    <property type="entry name" value="P-loop containing nucleoside triphosphate hydrolases"/>
    <property type="match status" value="1"/>
</dbReference>
<dbReference type="Gene3D" id="3.40.50.300">
    <property type="entry name" value="P-loop containing nucleotide triphosphate hydrolases"/>
    <property type="match status" value="1"/>
</dbReference>
<sequence>MNRPNQKTKTMKKTLFVLIGGFLGAGKTTLIAQLAKRYAAAGKRVGIITNDQAADLVDTNNLRSQGFDVGEVAGACFCCSFDSLVETAKHLSEQQIPDVLIAEPVGSCTDLVATVLLPLQQLLGDRFELAPFGVLLKPSHGERILAAEDSKLRSGFSPQAEYIFRKQLEEADYLMIGRQDQLNESQTESLRKALASVAPNVPVICISPKTGAGVDEVMGYVESPLAAGTRRLDIDYDTYADGEADLGWVNLTATLTTKSPVDLDRLATSLVASIASRLVDDTTAQIAHLKVSVLGDGAQAVANKVSNLAPVESGLEANRSAVGVVQIIVNARVAMDPGILEVACRDCVTTIASDEQASLDSMIAHSLRPGRPTPTHRVTSPR</sequence>
<dbReference type="EMBL" id="SJPV01000001">
    <property type="protein sequence ID" value="TWU42437.1"/>
    <property type="molecule type" value="Genomic_DNA"/>
</dbReference>
<dbReference type="InterPro" id="IPR051316">
    <property type="entry name" value="Zinc-reg_GTPase_activator"/>
</dbReference>
<dbReference type="PANTHER" id="PTHR13748">
    <property type="entry name" value="COBW-RELATED"/>
    <property type="match status" value="1"/>
</dbReference>
<dbReference type="InterPro" id="IPR003495">
    <property type="entry name" value="CobW/HypB/UreG_nucleotide-bd"/>
</dbReference>
<name>A0A5C6E394_9BACT</name>
<evidence type="ECO:0000259" key="1">
    <source>
        <dbReference type="Pfam" id="PF02492"/>
    </source>
</evidence>